<gene>
    <name evidence="2" type="primary">pspA</name>
    <name evidence="2" type="ORF">DSM106972_055310</name>
</gene>
<reference evidence="2" key="2">
    <citation type="journal article" date="2019" name="Genome Biol. Evol.">
        <title>Day and night: Metabolic profiles and evolutionary relationships of six axenic non-marine cyanobacteria.</title>
        <authorList>
            <person name="Will S.E."/>
            <person name="Henke P."/>
            <person name="Boedeker C."/>
            <person name="Huang S."/>
            <person name="Brinkmann H."/>
            <person name="Rohde M."/>
            <person name="Jarek M."/>
            <person name="Friedl T."/>
            <person name="Seufert S."/>
            <person name="Schumacher M."/>
            <person name="Overmann J."/>
            <person name="Neumann-Schaal M."/>
            <person name="Petersen J."/>
        </authorList>
    </citation>
    <scope>NUCLEOTIDE SEQUENCE [LARGE SCALE GENOMIC DNA]</scope>
    <source>
        <strain evidence="2">PCC 7102</strain>
    </source>
</reference>
<accession>A0A433VAY5</accession>
<dbReference type="PANTHER" id="PTHR31088:SF6">
    <property type="entry name" value="PHAGE SHOCK PROTEIN A"/>
    <property type="match status" value="1"/>
</dbReference>
<comment type="similarity">
    <text evidence="1">Belongs to the PspA/Vipp/IM30 family.</text>
</comment>
<evidence type="ECO:0000256" key="1">
    <source>
        <dbReference type="ARBA" id="ARBA00043985"/>
    </source>
</evidence>
<evidence type="ECO:0000313" key="3">
    <source>
        <dbReference type="Proteomes" id="UP000271624"/>
    </source>
</evidence>
<name>A0A433VAY5_9CYAN</name>
<dbReference type="Pfam" id="PF04012">
    <property type="entry name" value="PspA_IM30"/>
    <property type="match status" value="1"/>
</dbReference>
<organism evidence="2 3">
    <name type="scientific">Dulcicalothrix desertica PCC 7102</name>
    <dbReference type="NCBI Taxonomy" id="232991"/>
    <lineage>
        <taxon>Bacteria</taxon>
        <taxon>Bacillati</taxon>
        <taxon>Cyanobacteriota</taxon>
        <taxon>Cyanophyceae</taxon>
        <taxon>Nostocales</taxon>
        <taxon>Calotrichaceae</taxon>
        <taxon>Dulcicalothrix</taxon>
    </lineage>
</organism>
<dbReference type="Proteomes" id="UP000271624">
    <property type="component" value="Unassembled WGS sequence"/>
</dbReference>
<dbReference type="OrthoDB" id="9779630at2"/>
<dbReference type="PANTHER" id="PTHR31088">
    <property type="entry name" value="MEMBRANE-ASSOCIATED PROTEIN VIPP1, CHLOROPLASTIC"/>
    <property type="match status" value="1"/>
</dbReference>
<dbReference type="EMBL" id="RSCL01000014">
    <property type="protein sequence ID" value="RUT03223.1"/>
    <property type="molecule type" value="Genomic_DNA"/>
</dbReference>
<reference evidence="2" key="1">
    <citation type="submission" date="2018-12" db="EMBL/GenBank/DDBJ databases">
        <authorList>
            <person name="Will S."/>
            <person name="Neumann-Schaal M."/>
            <person name="Henke P."/>
        </authorList>
    </citation>
    <scope>NUCLEOTIDE SEQUENCE</scope>
    <source>
        <strain evidence="2">PCC 7102</strain>
    </source>
</reference>
<dbReference type="AlphaFoldDB" id="A0A433VAY5"/>
<evidence type="ECO:0000313" key="2">
    <source>
        <dbReference type="EMBL" id="RUT03223.1"/>
    </source>
</evidence>
<dbReference type="RefSeq" id="WP_127083798.1">
    <property type="nucleotide sequence ID" value="NZ_RSCL01000014.1"/>
</dbReference>
<proteinExistence type="inferred from homology"/>
<comment type="caution">
    <text evidence="2">The sequence shown here is derived from an EMBL/GenBank/DDBJ whole genome shotgun (WGS) entry which is preliminary data.</text>
</comment>
<sequence length="226" mass="25437">MGFLDRITRVVRSNVNSWAAASEDPEKVLLSAVIEMQDNLIQLRQAVASAIATQKRTERQAANATEASEEWYRRSKLALGQGNETLAREALVKRKSYQDTAILLNTQIQQQNSVVVTLKKDMRAIELKIAEIKTKKDMYIARARSAQASLRLQQLVGELESGSTSVFERVEDKIIQLEAQKEVSYITHEDNLEKKFLALELSNNDIDTELKAIKAQISKSTITESD</sequence>
<protein>
    <submittedName>
        <fullName evidence="2">Membrane protein</fullName>
    </submittedName>
</protein>
<dbReference type="InterPro" id="IPR007157">
    <property type="entry name" value="PspA_VIPP1"/>
</dbReference>
<keyword evidence="3" id="KW-1185">Reference proteome</keyword>